<feature type="transmembrane region" description="Helical" evidence="1">
    <location>
        <begin position="216"/>
        <end position="235"/>
    </location>
</feature>
<sequence length="271" mass="30488">MSIAYEKIKVDVSTFTFLLRGVFQTPLFLIKRVFNMSTLIVNLISSCIYSAAIVISFAFAIMVLRFLSHRAKLLLNLTFDENGVRAQAIVGFLGIVVHEASYYLANKIFGHQVLKVILWRMPKKNDNNLRLGEVDSSFDLNSTYQKLGNAFVGIAPIFGCTIILLIIMKIIFPNLILSSVNIANLLVNEQGNINFHNLDLAIIKMISSVQTSPLRFWQLVLLLVAMISISLGFDLSDADLENKWTSIRYSFIILGLLIFGFMSFGKSVFMQ</sequence>
<feature type="transmembrane region" description="Helical" evidence="1">
    <location>
        <begin position="247"/>
        <end position="265"/>
    </location>
</feature>
<comment type="caution">
    <text evidence="2">The sequence shown here is derived from an EMBL/GenBank/DDBJ whole genome shotgun (WGS) entry which is preliminary data.</text>
</comment>
<feature type="transmembrane region" description="Helical" evidence="1">
    <location>
        <begin position="150"/>
        <end position="172"/>
    </location>
</feature>
<keyword evidence="1" id="KW-1133">Transmembrane helix</keyword>
<name>A0A4R6CRL8_9LACO</name>
<feature type="transmembrane region" description="Helical" evidence="1">
    <location>
        <begin position="39"/>
        <end position="64"/>
    </location>
</feature>
<dbReference type="Proteomes" id="UP000295195">
    <property type="component" value="Unassembled WGS sequence"/>
</dbReference>
<gene>
    <name evidence="2" type="ORF">CEE75_11760</name>
</gene>
<dbReference type="EMBL" id="NKLP01000243">
    <property type="protein sequence ID" value="TDN29073.1"/>
    <property type="molecule type" value="Genomic_DNA"/>
</dbReference>
<dbReference type="AlphaFoldDB" id="A0A4R6CRL8"/>
<feature type="transmembrane region" description="Helical" evidence="1">
    <location>
        <begin position="84"/>
        <end position="105"/>
    </location>
</feature>
<reference evidence="2 3" key="1">
    <citation type="submission" date="2017-06" db="EMBL/GenBank/DDBJ databases">
        <authorList>
            <person name="Swanenburg J."/>
            <person name="Kort R."/>
        </authorList>
    </citation>
    <scope>NUCLEOTIDE SEQUENCE [LARGE SCALE GENOMIC DNA]</scope>
    <source>
        <strain evidence="2 3">RL05</strain>
    </source>
</reference>
<keyword evidence="1" id="KW-0472">Membrane</keyword>
<evidence type="ECO:0000256" key="1">
    <source>
        <dbReference type="SAM" id="Phobius"/>
    </source>
</evidence>
<keyword evidence="1" id="KW-0812">Transmembrane</keyword>
<proteinExistence type="predicted"/>
<protein>
    <submittedName>
        <fullName evidence="2">Uncharacterized protein</fullName>
    </submittedName>
</protein>
<evidence type="ECO:0000313" key="3">
    <source>
        <dbReference type="Proteomes" id="UP000295195"/>
    </source>
</evidence>
<accession>A0A4R6CRL8</accession>
<evidence type="ECO:0000313" key="2">
    <source>
        <dbReference type="EMBL" id="TDN29073.1"/>
    </source>
</evidence>
<organism evidence="2 3">
    <name type="scientific">Lactobacillus crispatus</name>
    <dbReference type="NCBI Taxonomy" id="47770"/>
    <lineage>
        <taxon>Bacteria</taxon>
        <taxon>Bacillati</taxon>
        <taxon>Bacillota</taxon>
        <taxon>Bacilli</taxon>
        <taxon>Lactobacillales</taxon>
        <taxon>Lactobacillaceae</taxon>
        <taxon>Lactobacillus</taxon>
    </lineage>
</organism>